<name>A0A829YGJ4_9GAMM</name>
<organism evidence="4 5">
    <name type="scientific">Steroidobacter agaridevorans</name>
    <dbReference type="NCBI Taxonomy" id="2695856"/>
    <lineage>
        <taxon>Bacteria</taxon>
        <taxon>Pseudomonadati</taxon>
        <taxon>Pseudomonadota</taxon>
        <taxon>Gammaproteobacteria</taxon>
        <taxon>Steroidobacterales</taxon>
        <taxon>Steroidobacteraceae</taxon>
        <taxon>Steroidobacter</taxon>
    </lineage>
</organism>
<dbReference type="SMART" id="SM00382">
    <property type="entry name" value="AAA"/>
    <property type="match status" value="1"/>
</dbReference>
<sequence>MYNKTPPNDAESRDAARVAPRPQTLAATGLPAAFLGDLIEKHLFEGGVLSMRELVSRTALSGRLLEELIGFLRQEGRIEIRAQHGDNQGLGYALTERGRGSAMASLMASGYVGPTPVPLDYYNQVVLTQSVRGRSVTRERMFAAFDDTVLDPALLDRLGPALNSGKAIFVYGAPGTGKTYITQRLARLFEDTCLIPHAVAIGDTVIRVFDPSVHRQAQDNSPVVMLTRGHDPRYVLCQRPLVITGGELTADMLEVQFDPATRQYRAPLQVKANGGMLILDDLGRQRIPPTTVLNRWILPMEEGVDYLSMNTGQHFRTPFDVILVFSTNLQPHELVDDAFLRRIGYKIGFHALNPQQYHLIWQRACEARSVPYDAAICQFMIDTLYAPSGTPLLPCHPRDLIGMALDRSLYLEDRIDLSTQALQWAWDNYFVTTPGSTGDAGAELRRSQ</sequence>
<feature type="domain" description="AAA+ ATPase" evidence="3">
    <location>
        <begin position="164"/>
        <end position="349"/>
    </location>
</feature>
<dbReference type="EMBL" id="BLJN01000004">
    <property type="protein sequence ID" value="GFE81918.1"/>
    <property type="molecule type" value="Genomic_DNA"/>
</dbReference>
<dbReference type="AlphaFoldDB" id="A0A829YGJ4"/>
<evidence type="ECO:0000259" key="3">
    <source>
        <dbReference type="SMART" id="SM00382"/>
    </source>
</evidence>
<evidence type="ECO:0000313" key="4">
    <source>
        <dbReference type="EMBL" id="GFE81918.1"/>
    </source>
</evidence>
<dbReference type="GO" id="GO:0003677">
    <property type="term" value="F:DNA binding"/>
    <property type="evidence" value="ECO:0007669"/>
    <property type="project" value="UniProtKB-KW"/>
</dbReference>
<gene>
    <name evidence="4" type="ORF">GCM10011487_39180</name>
</gene>
<evidence type="ECO:0000256" key="2">
    <source>
        <dbReference type="SAM" id="MobiDB-lite"/>
    </source>
</evidence>
<comment type="caution">
    <text evidence="4">The sequence shown here is derived from an EMBL/GenBank/DDBJ whole genome shotgun (WGS) entry which is preliminary data.</text>
</comment>
<dbReference type="Gene3D" id="3.40.50.300">
    <property type="entry name" value="P-loop containing nucleotide triphosphate hydrolases"/>
    <property type="match status" value="1"/>
</dbReference>
<dbReference type="InterPro" id="IPR036390">
    <property type="entry name" value="WH_DNA-bd_sf"/>
</dbReference>
<keyword evidence="1" id="KW-0238">DNA-binding</keyword>
<dbReference type="InterPro" id="IPR027417">
    <property type="entry name" value="P-loop_NTPase"/>
</dbReference>
<keyword evidence="5" id="KW-1185">Reference proteome</keyword>
<dbReference type="InterPro" id="IPR003593">
    <property type="entry name" value="AAA+_ATPase"/>
</dbReference>
<dbReference type="SUPFAM" id="SSF52540">
    <property type="entry name" value="P-loop containing nucleoside triphosphate hydrolases"/>
    <property type="match status" value="1"/>
</dbReference>
<protein>
    <submittedName>
        <fullName evidence="4">ATPase AAA</fullName>
    </submittedName>
</protein>
<evidence type="ECO:0000256" key="1">
    <source>
        <dbReference type="ARBA" id="ARBA00023125"/>
    </source>
</evidence>
<proteinExistence type="predicted"/>
<evidence type="ECO:0000313" key="5">
    <source>
        <dbReference type="Proteomes" id="UP000445000"/>
    </source>
</evidence>
<dbReference type="Proteomes" id="UP000445000">
    <property type="component" value="Unassembled WGS sequence"/>
</dbReference>
<reference evidence="5" key="1">
    <citation type="submission" date="2020-01" db="EMBL/GenBank/DDBJ databases">
        <title>'Steroidobacter agaridevorans' sp. nov., agar-degrading bacteria isolated from rhizosphere soils.</title>
        <authorList>
            <person name="Ikenaga M."/>
            <person name="Kataoka M."/>
            <person name="Murouchi A."/>
            <person name="Katsuragi S."/>
            <person name="Sakai M."/>
        </authorList>
    </citation>
    <scope>NUCLEOTIDE SEQUENCE [LARGE SCALE GENOMIC DNA]</scope>
    <source>
        <strain evidence="5">YU21-B</strain>
    </source>
</reference>
<accession>A0A829YGJ4</accession>
<dbReference type="RefSeq" id="WP_161813608.1">
    <property type="nucleotide sequence ID" value="NZ_BLJN01000004.1"/>
</dbReference>
<feature type="region of interest" description="Disordered" evidence="2">
    <location>
        <begin position="1"/>
        <end position="22"/>
    </location>
</feature>
<dbReference type="SUPFAM" id="SSF46785">
    <property type="entry name" value="Winged helix' DNA-binding domain"/>
    <property type="match status" value="1"/>
</dbReference>